<proteinExistence type="predicted"/>
<sequence>MPISATYQCPSVHLISAHHYSLISVHHSGAHQCCLSVPISAAALSVPPRQFPPVQPISVASSTQISVRENLPVLQNFII</sequence>
<comment type="caution">
    <text evidence="1">The sequence shown here is derived from an EMBL/GenBank/DDBJ whole genome shotgun (WGS) entry which is preliminary data.</text>
</comment>
<protein>
    <submittedName>
        <fullName evidence="1">Uncharacterized protein</fullName>
    </submittedName>
</protein>
<organism evidence="1 2">
    <name type="scientific">Staurois parvus</name>
    <dbReference type="NCBI Taxonomy" id="386267"/>
    <lineage>
        <taxon>Eukaryota</taxon>
        <taxon>Metazoa</taxon>
        <taxon>Chordata</taxon>
        <taxon>Craniata</taxon>
        <taxon>Vertebrata</taxon>
        <taxon>Euteleostomi</taxon>
        <taxon>Amphibia</taxon>
        <taxon>Batrachia</taxon>
        <taxon>Anura</taxon>
        <taxon>Neobatrachia</taxon>
        <taxon>Ranoidea</taxon>
        <taxon>Ranidae</taxon>
        <taxon>Staurois</taxon>
    </lineage>
</organism>
<keyword evidence="2" id="KW-1185">Reference proteome</keyword>
<reference evidence="1" key="1">
    <citation type="submission" date="2023-05" db="EMBL/GenBank/DDBJ databases">
        <authorList>
            <person name="Stuckert A."/>
        </authorList>
    </citation>
    <scope>NUCLEOTIDE SEQUENCE</scope>
</reference>
<dbReference type="EMBL" id="CATNWA010014902">
    <property type="protein sequence ID" value="CAI9577260.1"/>
    <property type="molecule type" value="Genomic_DNA"/>
</dbReference>
<evidence type="ECO:0000313" key="1">
    <source>
        <dbReference type="EMBL" id="CAI9577260.1"/>
    </source>
</evidence>
<evidence type="ECO:0000313" key="2">
    <source>
        <dbReference type="Proteomes" id="UP001162483"/>
    </source>
</evidence>
<name>A0ABN9DZI6_9NEOB</name>
<accession>A0ABN9DZI6</accession>
<gene>
    <name evidence="1" type="ORF">SPARVUS_LOCUS8683324</name>
</gene>
<dbReference type="Proteomes" id="UP001162483">
    <property type="component" value="Unassembled WGS sequence"/>
</dbReference>